<protein>
    <submittedName>
        <fullName evidence="2">Uncharacterized protein</fullName>
    </submittedName>
</protein>
<comment type="caution">
    <text evidence="2">The sequence shown here is derived from an EMBL/GenBank/DDBJ whole genome shotgun (WGS) entry which is preliminary data.</text>
</comment>
<dbReference type="AlphaFoldDB" id="A0AAD9M192"/>
<accession>A0AAD9M192</accession>
<keyword evidence="3" id="KW-1185">Reference proteome</keyword>
<feature type="region of interest" description="Disordered" evidence="1">
    <location>
        <begin position="61"/>
        <end position="89"/>
    </location>
</feature>
<evidence type="ECO:0000256" key="1">
    <source>
        <dbReference type="SAM" id="MobiDB-lite"/>
    </source>
</evidence>
<dbReference type="Proteomes" id="UP001232148">
    <property type="component" value="Unassembled WGS sequence"/>
</dbReference>
<name>A0AAD9M192_9PEZI</name>
<sequence>MYQCRTNTDIVGTYLHYQVRTGINFRPNPACCTVHGTASLAPGAFQLPYLPSPSSIILRRRPLSPGPAFTRRRMPNAWKGPKHNPGQKLLSPTGIARGPSLQPLGTDTIRLAMTL</sequence>
<organism evidence="2 3">
    <name type="scientific">Colletotrichum zoysiae</name>
    <dbReference type="NCBI Taxonomy" id="1216348"/>
    <lineage>
        <taxon>Eukaryota</taxon>
        <taxon>Fungi</taxon>
        <taxon>Dikarya</taxon>
        <taxon>Ascomycota</taxon>
        <taxon>Pezizomycotina</taxon>
        <taxon>Sordariomycetes</taxon>
        <taxon>Hypocreomycetidae</taxon>
        <taxon>Glomerellales</taxon>
        <taxon>Glomerellaceae</taxon>
        <taxon>Colletotrichum</taxon>
        <taxon>Colletotrichum graminicola species complex</taxon>
    </lineage>
</organism>
<evidence type="ECO:0000313" key="2">
    <source>
        <dbReference type="EMBL" id="KAK2028272.1"/>
    </source>
</evidence>
<gene>
    <name evidence="2" type="ORF">LX32DRAFT_640172</name>
</gene>
<evidence type="ECO:0000313" key="3">
    <source>
        <dbReference type="Proteomes" id="UP001232148"/>
    </source>
</evidence>
<proteinExistence type="predicted"/>
<dbReference type="EMBL" id="MU842881">
    <property type="protein sequence ID" value="KAK2028272.1"/>
    <property type="molecule type" value="Genomic_DNA"/>
</dbReference>
<reference evidence="2" key="1">
    <citation type="submission" date="2021-06" db="EMBL/GenBank/DDBJ databases">
        <title>Comparative genomics, transcriptomics and evolutionary studies reveal genomic signatures of adaptation to plant cell wall in hemibiotrophic fungi.</title>
        <authorList>
            <consortium name="DOE Joint Genome Institute"/>
            <person name="Baroncelli R."/>
            <person name="Diaz J.F."/>
            <person name="Benocci T."/>
            <person name="Peng M."/>
            <person name="Battaglia E."/>
            <person name="Haridas S."/>
            <person name="Andreopoulos W."/>
            <person name="Labutti K."/>
            <person name="Pangilinan J."/>
            <person name="Floch G.L."/>
            <person name="Makela M.R."/>
            <person name="Henrissat B."/>
            <person name="Grigoriev I.V."/>
            <person name="Crouch J.A."/>
            <person name="De Vries R.P."/>
            <person name="Sukno S.A."/>
            <person name="Thon M.R."/>
        </authorList>
    </citation>
    <scope>NUCLEOTIDE SEQUENCE</scope>
    <source>
        <strain evidence="2">MAFF235873</strain>
    </source>
</reference>